<accession>A0A6V8KGD1</accession>
<dbReference type="PANTHER" id="PTHR33406">
    <property type="entry name" value="MEMBRANE PROTEIN MJ1562-RELATED"/>
    <property type="match status" value="1"/>
</dbReference>
<dbReference type="PANTHER" id="PTHR33406:SF6">
    <property type="entry name" value="MEMBRANE PROTEIN YDGH-RELATED"/>
    <property type="match status" value="1"/>
</dbReference>
<dbReference type="AlphaFoldDB" id="A0A6V8KGD1"/>
<feature type="domain" description="SSD" evidence="8">
    <location>
        <begin position="1"/>
        <end position="93"/>
    </location>
</feature>
<dbReference type="InterPro" id="IPR000731">
    <property type="entry name" value="SSD"/>
</dbReference>
<feature type="transmembrane region" description="Helical" evidence="7">
    <location>
        <begin position="296"/>
        <end position="320"/>
    </location>
</feature>
<evidence type="ECO:0000256" key="7">
    <source>
        <dbReference type="SAM" id="Phobius"/>
    </source>
</evidence>
<feature type="domain" description="SSD" evidence="8">
    <location>
        <begin position="297"/>
        <end position="428"/>
    </location>
</feature>
<keyword evidence="6 7" id="KW-0472">Membrane</keyword>
<proteinExistence type="inferred from homology"/>
<comment type="caution">
    <text evidence="9">The sequence shown here is derived from an EMBL/GenBank/DDBJ whole genome shotgun (WGS) entry which is preliminary data.</text>
</comment>
<dbReference type="EMBL" id="BLPF01000002">
    <property type="protein sequence ID" value="GFJ82864.1"/>
    <property type="molecule type" value="Genomic_DNA"/>
</dbReference>
<evidence type="ECO:0000256" key="6">
    <source>
        <dbReference type="ARBA" id="ARBA00023136"/>
    </source>
</evidence>
<dbReference type="Proteomes" id="UP000482800">
    <property type="component" value="Unassembled WGS sequence"/>
</dbReference>
<evidence type="ECO:0000256" key="4">
    <source>
        <dbReference type="ARBA" id="ARBA00022692"/>
    </source>
</evidence>
<evidence type="ECO:0000256" key="3">
    <source>
        <dbReference type="ARBA" id="ARBA00022475"/>
    </source>
</evidence>
<evidence type="ECO:0000313" key="9">
    <source>
        <dbReference type="EMBL" id="GFJ82864.1"/>
    </source>
</evidence>
<dbReference type="Gene3D" id="1.20.1640.10">
    <property type="entry name" value="Multidrug efflux transporter AcrB transmembrane domain"/>
    <property type="match status" value="2"/>
</dbReference>
<gene>
    <name evidence="9" type="ORF">Phou_070440</name>
</gene>
<comment type="subcellular location">
    <subcellularLocation>
        <location evidence="1">Cell membrane</location>
        <topology evidence="1">Multi-pass membrane protein</topology>
    </subcellularLocation>
</comment>
<evidence type="ECO:0000313" key="10">
    <source>
        <dbReference type="Proteomes" id="UP000482800"/>
    </source>
</evidence>
<reference evidence="9 10" key="1">
    <citation type="submission" date="2020-03" db="EMBL/GenBank/DDBJ databases">
        <title>Whole genome shotgun sequence of Phytohabitans houttuyneae NBRC 108639.</title>
        <authorList>
            <person name="Komaki H."/>
            <person name="Tamura T."/>
        </authorList>
    </citation>
    <scope>NUCLEOTIDE SEQUENCE [LARGE SCALE GENOMIC DNA]</scope>
    <source>
        <strain evidence="9 10">NBRC 108639</strain>
    </source>
</reference>
<feature type="transmembrane region" description="Helical" evidence="7">
    <location>
        <begin position="371"/>
        <end position="399"/>
    </location>
</feature>
<feature type="transmembrane region" description="Helical" evidence="7">
    <location>
        <begin position="67"/>
        <end position="94"/>
    </location>
</feature>
<feature type="transmembrane region" description="Helical" evidence="7">
    <location>
        <begin position="272"/>
        <end position="289"/>
    </location>
</feature>
<organism evidence="9 10">
    <name type="scientific">Phytohabitans houttuyneae</name>
    <dbReference type="NCBI Taxonomy" id="1076126"/>
    <lineage>
        <taxon>Bacteria</taxon>
        <taxon>Bacillati</taxon>
        <taxon>Actinomycetota</taxon>
        <taxon>Actinomycetes</taxon>
        <taxon>Micromonosporales</taxon>
        <taxon>Micromonosporaceae</taxon>
    </lineage>
</organism>
<keyword evidence="4 7" id="KW-0812">Transmembrane</keyword>
<evidence type="ECO:0000259" key="8">
    <source>
        <dbReference type="PROSITE" id="PS50156"/>
    </source>
</evidence>
<dbReference type="PROSITE" id="PS50156">
    <property type="entry name" value="SSD"/>
    <property type="match status" value="2"/>
</dbReference>
<protein>
    <recommendedName>
        <fullName evidence="8">SSD domain-containing protein</fullName>
    </recommendedName>
</protein>
<comment type="similarity">
    <text evidence="2">Belongs to the resistance-nodulation-cell division (RND) (TC 2.A.6) family. MmpL subfamily.</text>
</comment>
<evidence type="ECO:0000256" key="5">
    <source>
        <dbReference type="ARBA" id="ARBA00022989"/>
    </source>
</evidence>
<feature type="transmembrane region" description="Helical" evidence="7">
    <location>
        <begin position="33"/>
        <end position="61"/>
    </location>
</feature>
<keyword evidence="5 7" id="KW-1133">Transmembrane helix</keyword>
<keyword evidence="3" id="KW-1003">Cell membrane</keyword>
<sequence>MLVFGAGTDYALLLISRYREELRRTPSRREAMARAVTGAAPAVLASAVTVVLALLTLLTAVLTSNRTLGICAAIGVVVALVFGLVVLPAALVCLPRGVFWPFVPRVEQSGAQRPERGLWSRVGRGVSHRPAAVLAAAVLGLGALAAGLSTVDIGLPRTEQFRTEAESVRGQEALARHFPAGASQPVTVIAETLAVDRIEAVPGVSSVGRPERSADGRLVQVRVDLVDAAGTPAADRAVRDLRAAVARDGGLVGGQPAADLDTREANLRDARLIVPLVLGVVLLVLVVLLRSLLAPLLLLATVIASFAAALGAGAVVLRWLLGIPGLDASVPLLSFLFLVALGVDYNIFLVTRAREEVTGGVDTRAAFVRALVATGGVITSAGVLLAAVFAVLGVLPVIVLTQIGVIVGIGVLLDTLLVRTLVVPAIAMLLGDRFWWPARVRSDVASVTPTVSSRA</sequence>
<dbReference type="SUPFAM" id="SSF82866">
    <property type="entry name" value="Multidrug efflux transporter AcrB transmembrane domain"/>
    <property type="match status" value="2"/>
</dbReference>
<name>A0A6V8KGD1_9ACTN</name>
<dbReference type="Pfam" id="PF03176">
    <property type="entry name" value="MMPL"/>
    <property type="match status" value="2"/>
</dbReference>
<keyword evidence="10" id="KW-1185">Reference proteome</keyword>
<dbReference type="InterPro" id="IPR050545">
    <property type="entry name" value="Mycobact_MmpL"/>
</dbReference>
<reference evidence="9 10" key="2">
    <citation type="submission" date="2020-03" db="EMBL/GenBank/DDBJ databases">
        <authorList>
            <person name="Ichikawa N."/>
            <person name="Kimura A."/>
            <person name="Kitahashi Y."/>
            <person name="Uohara A."/>
        </authorList>
    </citation>
    <scope>NUCLEOTIDE SEQUENCE [LARGE SCALE GENOMIC DNA]</scope>
    <source>
        <strain evidence="9 10">NBRC 108639</strain>
    </source>
</reference>
<feature type="transmembrane region" description="Helical" evidence="7">
    <location>
        <begin position="131"/>
        <end position="151"/>
    </location>
</feature>
<dbReference type="GO" id="GO:0005886">
    <property type="term" value="C:plasma membrane"/>
    <property type="evidence" value="ECO:0007669"/>
    <property type="project" value="UniProtKB-SubCell"/>
</dbReference>
<feature type="transmembrane region" description="Helical" evidence="7">
    <location>
        <begin position="405"/>
        <end position="431"/>
    </location>
</feature>
<dbReference type="InterPro" id="IPR004869">
    <property type="entry name" value="MMPL_dom"/>
</dbReference>
<evidence type="ECO:0000256" key="2">
    <source>
        <dbReference type="ARBA" id="ARBA00010157"/>
    </source>
</evidence>
<feature type="transmembrane region" description="Helical" evidence="7">
    <location>
        <begin position="332"/>
        <end position="350"/>
    </location>
</feature>
<evidence type="ECO:0000256" key="1">
    <source>
        <dbReference type="ARBA" id="ARBA00004651"/>
    </source>
</evidence>